<dbReference type="Pfam" id="PF00378">
    <property type="entry name" value="ECH_1"/>
    <property type="match status" value="1"/>
</dbReference>
<comment type="similarity">
    <text evidence="1">Belongs to the enoyl-CoA hydratase/isomerase family.</text>
</comment>
<evidence type="ECO:0008006" key="3">
    <source>
        <dbReference type="Google" id="ProtNLM"/>
    </source>
</evidence>
<name>A0A381UGJ0_9ZZZZ</name>
<dbReference type="SUPFAM" id="SSF52096">
    <property type="entry name" value="ClpP/crotonase"/>
    <property type="match status" value="1"/>
</dbReference>
<proteinExistence type="inferred from homology"/>
<evidence type="ECO:0000313" key="2">
    <source>
        <dbReference type="EMBL" id="SVA27250.1"/>
    </source>
</evidence>
<accession>A0A381UGJ0</accession>
<dbReference type="PANTHER" id="PTHR43149:SF1">
    <property type="entry name" value="DELTA(3,5)-DELTA(2,4)-DIENOYL-COA ISOMERASE, MITOCHONDRIAL"/>
    <property type="match status" value="1"/>
</dbReference>
<organism evidence="2">
    <name type="scientific">marine metagenome</name>
    <dbReference type="NCBI Taxonomy" id="408172"/>
    <lineage>
        <taxon>unclassified sequences</taxon>
        <taxon>metagenomes</taxon>
        <taxon>ecological metagenomes</taxon>
    </lineage>
</organism>
<dbReference type="NCBIfam" id="NF005925">
    <property type="entry name" value="PRK07938.1"/>
    <property type="match status" value="1"/>
</dbReference>
<protein>
    <recommendedName>
        <fullName evidence="3">Enoyl-CoA hydratase</fullName>
    </recommendedName>
</protein>
<gene>
    <name evidence="2" type="ORF">METZ01_LOCUS80104</name>
</gene>
<evidence type="ECO:0000256" key="1">
    <source>
        <dbReference type="ARBA" id="ARBA00005254"/>
    </source>
</evidence>
<dbReference type="CDD" id="cd06558">
    <property type="entry name" value="crotonase-like"/>
    <property type="match status" value="1"/>
</dbReference>
<dbReference type="InterPro" id="IPR045002">
    <property type="entry name" value="Ech1-like"/>
</dbReference>
<dbReference type="EMBL" id="UINC01006392">
    <property type="protein sequence ID" value="SVA27250.1"/>
    <property type="molecule type" value="Genomic_DNA"/>
</dbReference>
<dbReference type="AlphaFoldDB" id="A0A381UGJ0"/>
<dbReference type="InterPro" id="IPR029045">
    <property type="entry name" value="ClpP/crotonase-like_dom_sf"/>
</dbReference>
<dbReference type="GO" id="GO:0016853">
    <property type="term" value="F:isomerase activity"/>
    <property type="evidence" value="ECO:0007669"/>
    <property type="project" value="InterPro"/>
</dbReference>
<sequence length="204" mass="22343">MILSAKGKGFCAGVDIKELSEDEEKIVDLNKGCYETFRAIRKCSVPVIASVHGFCLGGGIGLVGACDIVVASQDAYFGLPEVDRGALGAASHLARMFPLQHVRRMMFTAEPINAEEAYRLGAIEKVVEKEKVMEAALTIAKKIAKKSPIAIRLAKESLNGIEPHDVDKSYLYEQGFTLKLYQSDDSTEARKAFVEGRKAKFKNK</sequence>
<dbReference type="PANTHER" id="PTHR43149">
    <property type="entry name" value="ENOYL-COA HYDRATASE"/>
    <property type="match status" value="1"/>
</dbReference>
<reference evidence="2" key="1">
    <citation type="submission" date="2018-05" db="EMBL/GenBank/DDBJ databases">
        <authorList>
            <person name="Lanie J.A."/>
            <person name="Ng W.-L."/>
            <person name="Kazmierczak K.M."/>
            <person name="Andrzejewski T.M."/>
            <person name="Davidsen T.M."/>
            <person name="Wayne K.J."/>
            <person name="Tettelin H."/>
            <person name="Glass J.I."/>
            <person name="Rusch D."/>
            <person name="Podicherti R."/>
            <person name="Tsui H.-C.T."/>
            <person name="Winkler M.E."/>
        </authorList>
    </citation>
    <scope>NUCLEOTIDE SEQUENCE</scope>
</reference>
<dbReference type="Gene3D" id="3.90.226.10">
    <property type="entry name" value="2-enoyl-CoA Hydratase, Chain A, domain 1"/>
    <property type="match status" value="1"/>
</dbReference>
<dbReference type="InterPro" id="IPR001753">
    <property type="entry name" value="Enoyl-CoA_hydra/iso"/>
</dbReference>